<accession>A0A9D7SDT5</accession>
<reference evidence="1 2" key="1">
    <citation type="submission" date="2020-10" db="EMBL/GenBank/DDBJ databases">
        <title>Connecting structure to function with the recovery of over 1000 high-quality activated sludge metagenome-assembled genomes encoding full-length rRNA genes using long-read sequencing.</title>
        <authorList>
            <person name="Singleton C.M."/>
            <person name="Petriglieri F."/>
            <person name="Kristensen J.M."/>
            <person name="Kirkegaard R.H."/>
            <person name="Michaelsen T.Y."/>
            <person name="Andersen M.H."/>
            <person name="Karst S.M."/>
            <person name="Dueholm M.S."/>
            <person name="Nielsen P.H."/>
            <person name="Albertsen M."/>
        </authorList>
    </citation>
    <scope>NUCLEOTIDE SEQUENCE [LARGE SCALE GENOMIC DNA]</scope>
    <source>
        <strain evidence="1">Ribe_18-Q3-R11-54_BAT3C.373</strain>
    </source>
</reference>
<protein>
    <submittedName>
        <fullName evidence="1">Uncharacterized protein</fullName>
    </submittedName>
</protein>
<dbReference type="Proteomes" id="UP000808349">
    <property type="component" value="Unassembled WGS sequence"/>
</dbReference>
<gene>
    <name evidence="1" type="ORF">IPO85_20970</name>
</gene>
<evidence type="ECO:0000313" key="2">
    <source>
        <dbReference type="Proteomes" id="UP000808349"/>
    </source>
</evidence>
<proteinExistence type="predicted"/>
<comment type="caution">
    <text evidence="1">The sequence shown here is derived from an EMBL/GenBank/DDBJ whole genome shotgun (WGS) entry which is preliminary data.</text>
</comment>
<dbReference type="EMBL" id="JADKFW010000021">
    <property type="protein sequence ID" value="MBK9719933.1"/>
    <property type="molecule type" value="Genomic_DNA"/>
</dbReference>
<dbReference type="SUPFAM" id="SSF69304">
    <property type="entry name" value="Tricorn protease N-terminal domain"/>
    <property type="match status" value="1"/>
</dbReference>
<organism evidence="1 2">
    <name type="scientific">Candidatus Defluviibacterium haderslevense</name>
    <dbReference type="NCBI Taxonomy" id="2981993"/>
    <lineage>
        <taxon>Bacteria</taxon>
        <taxon>Pseudomonadati</taxon>
        <taxon>Bacteroidota</taxon>
        <taxon>Saprospiria</taxon>
        <taxon>Saprospirales</taxon>
        <taxon>Saprospiraceae</taxon>
        <taxon>Candidatus Defluviibacterium</taxon>
    </lineage>
</organism>
<name>A0A9D7SDT5_9BACT</name>
<dbReference type="AlphaFoldDB" id="A0A9D7SDT5"/>
<evidence type="ECO:0000313" key="1">
    <source>
        <dbReference type="EMBL" id="MBK9719933.1"/>
    </source>
</evidence>
<sequence>MNKLIHYLTLSFVFILAFGMNLSSQVPITQMYSAYIENPRDTVWEIRNINYLTAFNPKNYNSQPFQLSESTFLASIRTGKSDKNQIYEFHLNDSTYNKLIENKGYNYSPRIHPKNNNQITCVHVPESDSTIQQLIAYNKITGKEEKKILQQQGKIGYYRYWKDTKWICFIVDHINVLAICDENSTSRKVFASNIGRAFELLKQDELLFVHKILDDTWLLKKYNITQEKLTMIALMPKGVEDFYLMNSGQIICAQNSKLLMLSPTDKRWIEIADLKNLGIQNINRLTINNHQLIFVSTKP</sequence>